<dbReference type="Proteomes" id="UP001367508">
    <property type="component" value="Unassembled WGS sequence"/>
</dbReference>
<name>A0AAN9KCJ2_CANGL</name>
<dbReference type="EMBL" id="JAYMYQ010000008">
    <property type="protein sequence ID" value="KAK7314967.1"/>
    <property type="molecule type" value="Genomic_DNA"/>
</dbReference>
<reference evidence="1 2" key="1">
    <citation type="submission" date="2024-01" db="EMBL/GenBank/DDBJ databases">
        <title>The genomes of 5 underutilized Papilionoideae crops provide insights into root nodulation and disease resistanc.</title>
        <authorList>
            <person name="Jiang F."/>
        </authorList>
    </citation>
    <scope>NUCLEOTIDE SEQUENCE [LARGE SCALE GENOMIC DNA]</scope>
    <source>
        <strain evidence="1">LVBAO_FW01</strain>
        <tissue evidence="1">Leaves</tissue>
    </source>
</reference>
<organism evidence="1 2">
    <name type="scientific">Canavalia gladiata</name>
    <name type="common">Sword bean</name>
    <name type="synonym">Dolichos gladiatus</name>
    <dbReference type="NCBI Taxonomy" id="3824"/>
    <lineage>
        <taxon>Eukaryota</taxon>
        <taxon>Viridiplantae</taxon>
        <taxon>Streptophyta</taxon>
        <taxon>Embryophyta</taxon>
        <taxon>Tracheophyta</taxon>
        <taxon>Spermatophyta</taxon>
        <taxon>Magnoliopsida</taxon>
        <taxon>eudicotyledons</taxon>
        <taxon>Gunneridae</taxon>
        <taxon>Pentapetalae</taxon>
        <taxon>rosids</taxon>
        <taxon>fabids</taxon>
        <taxon>Fabales</taxon>
        <taxon>Fabaceae</taxon>
        <taxon>Papilionoideae</taxon>
        <taxon>50 kb inversion clade</taxon>
        <taxon>NPAAA clade</taxon>
        <taxon>indigoferoid/millettioid clade</taxon>
        <taxon>Phaseoleae</taxon>
        <taxon>Canavalia</taxon>
    </lineage>
</organism>
<dbReference type="AlphaFoldDB" id="A0AAN9KCJ2"/>
<sequence>MECVEAQAGHHFAMISNKHKLSARSCTASLRKRNVQIVEPKERFGPSKAFLQYSIAQILIQERFEMHPLVPDKSSIQPLLQNLQISRFILFELQRLLHATDNQTATPSLYH</sequence>
<keyword evidence="2" id="KW-1185">Reference proteome</keyword>
<accession>A0AAN9KCJ2</accession>
<proteinExistence type="predicted"/>
<comment type="caution">
    <text evidence="1">The sequence shown here is derived from an EMBL/GenBank/DDBJ whole genome shotgun (WGS) entry which is preliminary data.</text>
</comment>
<gene>
    <name evidence="1" type="ORF">VNO77_33499</name>
</gene>
<evidence type="ECO:0000313" key="2">
    <source>
        <dbReference type="Proteomes" id="UP001367508"/>
    </source>
</evidence>
<protein>
    <submittedName>
        <fullName evidence="1">Uncharacterized protein</fullName>
    </submittedName>
</protein>
<evidence type="ECO:0000313" key="1">
    <source>
        <dbReference type="EMBL" id="KAK7314967.1"/>
    </source>
</evidence>